<dbReference type="InterPro" id="IPR029030">
    <property type="entry name" value="Caspase-like_dom_sf"/>
</dbReference>
<accession>A0A814C813</accession>
<dbReference type="Pfam" id="PF00656">
    <property type="entry name" value="Peptidase_C14"/>
    <property type="match status" value="1"/>
</dbReference>
<proteinExistence type="predicted"/>
<gene>
    <name evidence="3" type="ORF">RFH988_LOCUS10931</name>
</gene>
<protein>
    <recommendedName>
        <fullName evidence="2">Caspase family p20 domain-containing protein</fullName>
    </recommendedName>
</protein>
<dbReference type="InterPro" id="IPR011600">
    <property type="entry name" value="Pept_C14_caspase"/>
</dbReference>
<evidence type="ECO:0000259" key="2">
    <source>
        <dbReference type="PROSITE" id="PS50208"/>
    </source>
</evidence>
<dbReference type="GO" id="GO:0004197">
    <property type="term" value="F:cysteine-type endopeptidase activity"/>
    <property type="evidence" value="ECO:0007669"/>
    <property type="project" value="InterPro"/>
</dbReference>
<feature type="domain" description="Caspase family p20" evidence="2">
    <location>
        <begin position="11"/>
        <end position="89"/>
    </location>
</feature>
<name>A0A814C813_9BILA</name>
<dbReference type="InterPro" id="IPR001309">
    <property type="entry name" value="Pept_C14_p20"/>
</dbReference>
<dbReference type="PANTHER" id="PTHR22576">
    <property type="entry name" value="MUCOSA ASSOCIATED LYMPHOID TISSUE LYMPHOMA TRANSLOCATION PROTEIN 1/PARACASPASE"/>
    <property type="match status" value="1"/>
</dbReference>
<dbReference type="EMBL" id="CAJNOO010000419">
    <property type="protein sequence ID" value="CAF0938302.1"/>
    <property type="molecule type" value="Genomic_DNA"/>
</dbReference>
<evidence type="ECO:0000256" key="1">
    <source>
        <dbReference type="SAM" id="MobiDB-lite"/>
    </source>
</evidence>
<dbReference type="OrthoDB" id="412369at2759"/>
<dbReference type="InterPro" id="IPR052039">
    <property type="entry name" value="Caspase-related_regulators"/>
</dbReference>
<dbReference type="GO" id="GO:0006508">
    <property type="term" value="P:proteolysis"/>
    <property type="evidence" value="ECO:0007669"/>
    <property type="project" value="InterPro"/>
</dbReference>
<reference evidence="3" key="1">
    <citation type="submission" date="2021-02" db="EMBL/GenBank/DDBJ databases">
        <authorList>
            <person name="Nowell W R."/>
        </authorList>
    </citation>
    <scope>NUCLEOTIDE SEQUENCE</scope>
</reference>
<dbReference type="PROSITE" id="PS50208">
    <property type="entry name" value="CASPASE_P20"/>
    <property type="match status" value="1"/>
</dbReference>
<evidence type="ECO:0000313" key="4">
    <source>
        <dbReference type="Proteomes" id="UP000663882"/>
    </source>
</evidence>
<sequence>MATSNAGSYSCRKRALIIGNNNYSRLESKLRHCINDARDLSELLKTISFTVTTCHDLTNEETVAVIRDFRNTIVDGDLVMVYFSGHGYQVNGRNYLMPIDDDKIETDEDVEDYAFEVEKTLERLASRNSSYVTIFILDCCRQYWPKKAAKTKGDMGRGLHMIDPPAGTFVQFACAANQTASDGLETDRNGVAADVFQESNRKQKPLGMNGLLRRGHIYLNEVPSIDQESKATTNRGSSTIGYNKKKLDRLDISAPIRSTLVHVNHVGTKDCFFNNDATYQKFGKLLTSMNLSAENKLYTRELVNTDDGLHKVLAKPAASVDDVNNQEQQQQQQQKISSSSPEIHSRSYRSLGQNDGARAPHRQASAELPAHNPPNGSRSQSFQGTFNPSIGLNPQPTPTILPKPSNRVSRNTHAVAQAPPTSSPPIQRSS</sequence>
<feature type="compositionally biased region" description="Polar residues" evidence="1">
    <location>
        <begin position="374"/>
        <end position="394"/>
    </location>
</feature>
<dbReference type="PANTHER" id="PTHR22576:SF37">
    <property type="entry name" value="MUCOSA-ASSOCIATED LYMPHOID TISSUE LYMPHOMA TRANSLOCATION PROTEIN 1"/>
    <property type="match status" value="1"/>
</dbReference>
<organism evidence="3 4">
    <name type="scientific">Rotaria sordida</name>
    <dbReference type="NCBI Taxonomy" id="392033"/>
    <lineage>
        <taxon>Eukaryota</taxon>
        <taxon>Metazoa</taxon>
        <taxon>Spiralia</taxon>
        <taxon>Gnathifera</taxon>
        <taxon>Rotifera</taxon>
        <taxon>Eurotatoria</taxon>
        <taxon>Bdelloidea</taxon>
        <taxon>Philodinida</taxon>
        <taxon>Philodinidae</taxon>
        <taxon>Rotaria</taxon>
    </lineage>
</organism>
<dbReference type="Proteomes" id="UP000663882">
    <property type="component" value="Unassembled WGS sequence"/>
</dbReference>
<feature type="compositionally biased region" description="Low complexity" evidence="1">
    <location>
        <begin position="326"/>
        <end position="342"/>
    </location>
</feature>
<comment type="caution">
    <text evidence="3">The sequence shown here is derived from an EMBL/GenBank/DDBJ whole genome shotgun (WGS) entry which is preliminary data.</text>
</comment>
<dbReference type="Gene3D" id="3.40.50.1460">
    <property type="match status" value="1"/>
</dbReference>
<dbReference type="AlphaFoldDB" id="A0A814C813"/>
<feature type="region of interest" description="Disordered" evidence="1">
    <location>
        <begin position="319"/>
        <end position="430"/>
    </location>
</feature>
<evidence type="ECO:0000313" key="3">
    <source>
        <dbReference type="EMBL" id="CAF0938302.1"/>
    </source>
</evidence>
<dbReference type="SUPFAM" id="SSF52129">
    <property type="entry name" value="Caspase-like"/>
    <property type="match status" value="1"/>
</dbReference>